<accession>A0A485NAN7</accession>
<evidence type="ECO:0000313" key="2">
    <source>
        <dbReference type="Proteomes" id="UP000386466"/>
    </source>
</evidence>
<dbReference type="Proteomes" id="UP000386466">
    <property type="component" value="Unassembled WGS sequence"/>
</dbReference>
<dbReference type="EMBL" id="CAAGRJ010012697">
    <property type="protein sequence ID" value="VFV29443.1"/>
    <property type="molecule type" value="Genomic_DNA"/>
</dbReference>
<feature type="non-terminal residue" evidence="1">
    <location>
        <position position="262"/>
    </location>
</feature>
<keyword evidence="2" id="KW-1185">Reference proteome</keyword>
<reference evidence="1 2" key="1">
    <citation type="submission" date="2019-01" db="EMBL/GenBank/DDBJ databases">
        <authorList>
            <person name="Alioto T."/>
            <person name="Alioto T."/>
        </authorList>
    </citation>
    <scope>NUCLEOTIDE SEQUENCE [LARGE SCALE GENOMIC DNA]</scope>
</reference>
<evidence type="ECO:0000313" key="1">
    <source>
        <dbReference type="EMBL" id="VFV29443.1"/>
    </source>
</evidence>
<sequence>MEGHADEPPIQHRDKLAFSLSRASRSRDSVLDSPSANMAQLLRGPVHALLGGGDGMDYGHGSLHDAKVVVDDLGKRDQAVGGTGSIADNVEGVVILLMVHTYHKPGCISRRDRDYDLLGPTLQVSPRLLHGGQDPTGLLNIVSTSTNPFDIDEISVLKDGDGLSIEDKFSIFRLDCAIEFALVGIIQERIDCVVEVNEGVNDNNHFVRVKHSPGDQAPSTAKSVYSDHHHCVSGMQLALASGTDVVACRTERSREPLLTFII</sequence>
<proteinExistence type="predicted"/>
<protein>
    <submittedName>
        <fullName evidence="1">Uncharacterized protein</fullName>
    </submittedName>
</protein>
<gene>
    <name evidence="1" type="ORF">LYPA_23C003322</name>
</gene>
<dbReference type="AlphaFoldDB" id="A0A485NAN7"/>
<organism evidence="1 2">
    <name type="scientific">Lynx pardinus</name>
    <name type="common">Iberian lynx</name>
    <name type="synonym">Felis pardina</name>
    <dbReference type="NCBI Taxonomy" id="191816"/>
    <lineage>
        <taxon>Eukaryota</taxon>
        <taxon>Metazoa</taxon>
        <taxon>Chordata</taxon>
        <taxon>Craniata</taxon>
        <taxon>Vertebrata</taxon>
        <taxon>Euteleostomi</taxon>
        <taxon>Mammalia</taxon>
        <taxon>Eutheria</taxon>
        <taxon>Laurasiatheria</taxon>
        <taxon>Carnivora</taxon>
        <taxon>Feliformia</taxon>
        <taxon>Felidae</taxon>
        <taxon>Felinae</taxon>
        <taxon>Lynx</taxon>
    </lineage>
</organism>
<name>A0A485NAN7_LYNPA</name>